<dbReference type="GO" id="GO:0003677">
    <property type="term" value="F:DNA binding"/>
    <property type="evidence" value="ECO:0007669"/>
    <property type="project" value="UniProtKB-KW"/>
</dbReference>
<dbReference type="Gene3D" id="1.10.10.10">
    <property type="entry name" value="Winged helix-like DNA-binding domain superfamily/Winged helix DNA-binding domain"/>
    <property type="match status" value="1"/>
</dbReference>
<organism evidence="1 2">
    <name type="scientific">Labilithrix luteola</name>
    <dbReference type="NCBI Taxonomy" id="1391654"/>
    <lineage>
        <taxon>Bacteria</taxon>
        <taxon>Pseudomonadati</taxon>
        <taxon>Myxococcota</taxon>
        <taxon>Polyangia</taxon>
        <taxon>Polyangiales</taxon>
        <taxon>Labilitrichaceae</taxon>
        <taxon>Labilithrix</taxon>
    </lineage>
</organism>
<sequence length="290" mass="31814">MPDSDELASFLTEWPIATRPAFDMGEEGAFRELLRLARAARPELNVDGTGAFAAFLAKKVSGTLTGAEILAELAQRNVADLFLVFAYDARVPGAEKLVDTVLEPAARRAHASVATGLAQDELLQELRVHLLAPRPNAPARILEFNGRSSLARWMTVAASRHALNMVRGRARELPFEEAFFAVQPDLMTPEALLMKATFGGPIRAALKRAMDRLEERERALLWFALVDGTPAEYIGKIYNVHRTTASRWIAAAVDHLRTALEEEIAGDPGIRKSELSSIVRGVLSRFSTDG</sequence>
<keyword evidence="2" id="KW-1185">Reference proteome</keyword>
<dbReference type="RefSeq" id="WP_146645646.1">
    <property type="nucleotide sequence ID" value="NZ_CP012333.1"/>
</dbReference>
<evidence type="ECO:0000313" key="1">
    <source>
        <dbReference type="EMBL" id="AKU93979.1"/>
    </source>
</evidence>
<dbReference type="KEGG" id="llu:AKJ09_00643"/>
<proteinExistence type="predicted"/>
<dbReference type="Proteomes" id="UP000064967">
    <property type="component" value="Chromosome"/>
</dbReference>
<dbReference type="AlphaFoldDB" id="A0A0K1PLI5"/>
<evidence type="ECO:0000313" key="2">
    <source>
        <dbReference type="Proteomes" id="UP000064967"/>
    </source>
</evidence>
<gene>
    <name evidence="1" type="ORF">AKJ09_00643</name>
</gene>
<name>A0A0K1PLI5_9BACT</name>
<keyword evidence="1" id="KW-0238">DNA-binding</keyword>
<dbReference type="OrthoDB" id="5381466at2"/>
<accession>A0A0K1PLI5</accession>
<dbReference type="EMBL" id="CP012333">
    <property type="protein sequence ID" value="AKU93979.1"/>
    <property type="molecule type" value="Genomic_DNA"/>
</dbReference>
<dbReference type="STRING" id="1391654.AKJ09_00643"/>
<dbReference type="InterPro" id="IPR013324">
    <property type="entry name" value="RNA_pol_sigma_r3/r4-like"/>
</dbReference>
<dbReference type="SUPFAM" id="SSF88659">
    <property type="entry name" value="Sigma3 and sigma4 domains of RNA polymerase sigma factors"/>
    <property type="match status" value="1"/>
</dbReference>
<protein>
    <submittedName>
        <fullName evidence="1">Putative DNA-binding regulatory protein</fullName>
    </submittedName>
</protein>
<reference evidence="1 2" key="1">
    <citation type="submission" date="2015-08" db="EMBL/GenBank/DDBJ databases">
        <authorList>
            <person name="Babu N.S."/>
            <person name="Beckwith C.J."/>
            <person name="Beseler K.G."/>
            <person name="Brison A."/>
            <person name="Carone J.V."/>
            <person name="Caskin T.P."/>
            <person name="Diamond M."/>
            <person name="Durham M.E."/>
            <person name="Foxe J.M."/>
            <person name="Go M."/>
            <person name="Henderson B.A."/>
            <person name="Jones I.B."/>
            <person name="McGettigan J.A."/>
            <person name="Micheletti S.J."/>
            <person name="Nasrallah M.E."/>
            <person name="Ortiz D."/>
            <person name="Piller C.R."/>
            <person name="Privatt S.R."/>
            <person name="Schneider S.L."/>
            <person name="Sharp S."/>
            <person name="Smith T.C."/>
            <person name="Stanton J.D."/>
            <person name="Ullery H.E."/>
            <person name="Wilson R.J."/>
            <person name="Serrano M.G."/>
            <person name="Buck G."/>
            <person name="Lee V."/>
            <person name="Wang Y."/>
            <person name="Carvalho R."/>
            <person name="Voegtly L."/>
            <person name="Shi R."/>
            <person name="Duckworth R."/>
            <person name="Johnson A."/>
            <person name="Loviza R."/>
            <person name="Walstead R."/>
            <person name="Shah Z."/>
            <person name="Kiflezghi M."/>
            <person name="Wade K."/>
            <person name="Ball S.L."/>
            <person name="Bradley K.W."/>
            <person name="Asai D.J."/>
            <person name="Bowman C.A."/>
            <person name="Russell D.A."/>
            <person name="Pope W.H."/>
            <person name="Jacobs-Sera D."/>
            <person name="Hendrix R.W."/>
            <person name="Hatfull G.F."/>
        </authorList>
    </citation>
    <scope>NUCLEOTIDE SEQUENCE [LARGE SCALE GENOMIC DNA]</scope>
    <source>
        <strain evidence="1 2">DSM 27648</strain>
    </source>
</reference>
<dbReference type="InterPro" id="IPR036388">
    <property type="entry name" value="WH-like_DNA-bd_sf"/>
</dbReference>